<organism evidence="3 4">
    <name type="scientific">Massilia niabensis</name>
    <dbReference type="NCBI Taxonomy" id="544910"/>
    <lineage>
        <taxon>Bacteria</taxon>
        <taxon>Pseudomonadati</taxon>
        <taxon>Pseudomonadota</taxon>
        <taxon>Betaproteobacteria</taxon>
        <taxon>Burkholderiales</taxon>
        <taxon>Oxalobacteraceae</taxon>
        <taxon>Telluria group</taxon>
        <taxon>Massilia</taxon>
    </lineage>
</organism>
<proteinExistence type="predicted"/>
<name>A0ABW0L7Z2_9BURK</name>
<feature type="transmembrane region" description="Helical" evidence="1">
    <location>
        <begin position="259"/>
        <end position="278"/>
    </location>
</feature>
<dbReference type="PANTHER" id="PTHR23028:SF131">
    <property type="entry name" value="BLR2367 PROTEIN"/>
    <property type="match status" value="1"/>
</dbReference>
<evidence type="ECO:0000313" key="3">
    <source>
        <dbReference type="EMBL" id="MFC5461685.1"/>
    </source>
</evidence>
<feature type="domain" description="Acyltransferase 3" evidence="2">
    <location>
        <begin position="7"/>
        <end position="315"/>
    </location>
</feature>
<dbReference type="InterPro" id="IPR002656">
    <property type="entry name" value="Acyl_transf_3_dom"/>
</dbReference>
<keyword evidence="3" id="KW-0012">Acyltransferase</keyword>
<keyword evidence="1" id="KW-1133">Transmembrane helix</keyword>
<dbReference type="EC" id="2.3.-.-" evidence="3"/>
<dbReference type="Pfam" id="PF01757">
    <property type="entry name" value="Acyl_transf_3"/>
    <property type="match status" value="1"/>
</dbReference>
<evidence type="ECO:0000256" key="1">
    <source>
        <dbReference type="SAM" id="Phobius"/>
    </source>
</evidence>
<dbReference type="EMBL" id="JBHSMU010000015">
    <property type="protein sequence ID" value="MFC5461685.1"/>
    <property type="molecule type" value="Genomic_DNA"/>
</dbReference>
<feature type="transmembrane region" description="Helical" evidence="1">
    <location>
        <begin position="41"/>
        <end position="61"/>
    </location>
</feature>
<dbReference type="InterPro" id="IPR050879">
    <property type="entry name" value="Acyltransferase_3"/>
</dbReference>
<feature type="transmembrane region" description="Helical" evidence="1">
    <location>
        <begin position="209"/>
        <end position="227"/>
    </location>
</feature>
<keyword evidence="1" id="KW-0812">Transmembrane</keyword>
<feature type="transmembrane region" description="Helical" evidence="1">
    <location>
        <begin position="132"/>
        <end position="152"/>
    </location>
</feature>
<reference evidence="4" key="1">
    <citation type="journal article" date="2019" name="Int. J. Syst. Evol. Microbiol.">
        <title>The Global Catalogue of Microorganisms (GCM) 10K type strain sequencing project: providing services to taxonomists for standard genome sequencing and annotation.</title>
        <authorList>
            <consortium name="The Broad Institute Genomics Platform"/>
            <consortium name="The Broad Institute Genome Sequencing Center for Infectious Disease"/>
            <person name="Wu L."/>
            <person name="Ma J."/>
        </authorList>
    </citation>
    <scope>NUCLEOTIDE SEQUENCE [LARGE SCALE GENOMIC DNA]</scope>
    <source>
        <strain evidence="4">KACC 12649</strain>
    </source>
</reference>
<accession>A0ABW0L7Z2</accession>
<feature type="transmembrane region" description="Helical" evidence="1">
    <location>
        <begin position="233"/>
        <end position="252"/>
    </location>
</feature>
<evidence type="ECO:0000259" key="2">
    <source>
        <dbReference type="Pfam" id="PF01757"/>
    </source>
</evidence>
<dbReference type="Proteomes" id="UP001596050">
    <property type="component" value="Unassembled WGS sequence"/>
</dbReference>
<feature type="transmembrane region" description="Helical" evidence="1">
    <location>
        <begin position="164"/>
        <end position="181"/>
    </location>
</feature>
<dbReference type="GO" id="GO:0016746">
    <property type="term" value="F:acyltransferase activity"/>
    <property type="evidence" value="ECO:0007669"/>
    <property type="project" value="UniProtKB-KW"/>
</dbReference>
<keyword evidence="1" id="KW-0472">Membrane</keyword>
<comment type="caution">
    <text evidence="3">The sequence shown here is derived from an EMBL/GenBank/DDBJ whole genome shotgun (WGS) entry which is preliminary data.</text>
</comment>
<protein>
    <submittedName>
        <fullName evidence="3">Acyltransferase family protein</fullName>
        <ecNumber evidence="3">2.3.-.-</ecNumber>
    </submittedName>
</protein>
<dbReference type="RefSeq" id="WP_379785134.1">
    <property type="nucleotide sequence ID" value="NZ_JBHSMU010000015.1"/>
</dbReference>
<feature type="transmembrane region" description="Helical" evidence="1">
    <location>
        <begin position="82"/>
        <end position="99"/>
    </location>
</feature>
<keyword evidence="3" id="KW-0808">Transferase</keyword>
<sequence>MNNPSTNLDVLRSLAVSFVVLSHLLLDKSLVRPGGYDTQTLGTLGVLIFFVHTCLVLMLSLQRQRDTDRQGATTLSFLVARAFRIYPLAIVVIVLLSSIERMHSGAGPTLFTFLSNILLIQNLTGSPSITPVLWSLPFEFQMYFFLPLLYIWARPGGIYSSSRIAVLWCIAVAVVIIFWRLGLDYTLIKFFPCFLPGVLAYCQRDLPRTWSPAVLLAYVGAMAILYPSLVGRGVNATFLSWLICLGLGLLIPRCREIQSGLVATVSSVIARYSYGIYLVHDPIRHFSFHYLKGISAPASWLVFIFAVCSLSYIAYHFIEKPGIDLGRAVVKRFRIYRLQAGQNS</sequence>
<evidence type="ECO:0000313" key="4">
    <source>
        <dbReference type="Proteomes" id="UP001596050"/>
    </source>
</evidence>
<keyword evidence="4" id="KW-1185">Reference proteome</keyword>
<gene>
    <name evidence="3" type="ORF">ACFPN5_17890</name>
</gene>
<feature type="transmembrane region" description="Helical" evidence="1">
    <location>
        <begin position="298"/>
        <end position="318"/>
    </location>
</feature>
<dbReference type="PANTHER" id="PTHR23028">
    <property type="entry name" value="ACETYLTRANSFERASE"/>
    <property type="match status" value="1"/>
</dbReference>